<reference evidence="1 2" key="1">
    <citation type="journal article" date="2014" name="Am. J. Bot.">
        <title>Genome assembly and annotation for red clover (Trifolium pratense; Fabaceae).</title>
        <authorList>
            <person name="Istvanek J."/>
            <person name="Jaros M."/>
            <person name="Krenek A."/>
            <person name="Repkova J."/>
        </authorList>
    </citation>
    <scope>NUCLEOTIDE SEQUENCE [LARGE SCALE GENOMIC DNA]</scope>
    <source>
        <strain evidence="2">cv. Tatra</strain>
        <tissue evidence="1">Young leaves</tissue>
    </source>
</reference>
<gene>
    <name evidence="1" type="ORF">L195_g031347</name>
</gene>
<sequence>RYTTPPPFHRGLQWNNADAVVISDQVRSNPKVQETQERGV</sequence>
<reference evidence="1 2" key="2">
    <citation type="journal article" date="2017" name="Front. Plant Sci.">
        <title>Gene Classification and Mining of Molecular Markers Useful in Red Clover (Trifolium pratense) Breeding.</title>
        <authorList>
            <person name="Istvanek J."/>
            <person name="Dluhosova J."/>
            <person name="Dluhos P."/>
            <person name="Patkova L."/>
            <person name="Nedelnik J."/>
            <person name="Repkova J."/>
        </authorList>
    </citation>
    <scope>NUCLEOTIDE SEQUENCE [LARGE SCALE GENOMIC DNA]</scope>
    <source>
        <strain evidence="2">cv. Tatra</strain>
        <tissue evidence="1">Young leaves</tissue>
    </source>
</reference>
<accession>A0A2K3LA51</accession>
<comment type="caution">
    <text evidence="1">The sequence shown here is derived from an EMBL/GenBank/DDBJ whole genome shotgun (WGS) entry which is preliminary data.</text>
</comment>
<dbReference type="AlphaFoldDB" id="A0A2K3LA51"/>
<name>A0A2K3LA51_TRIPR</name>
<dbReference type="Proteomes" id="UP000236291">
    <property type="component" value="Unassembled WGS sequence"/>
</dbReference>
<proteinExistence type="predicted"/>
<feature type="non-terminal residue" evidence="1">
    <location>
        <position position="1"/>
    </location>
</feature>
<organism evidence="1 2">
    <name type="scientific">Trifolium pratense</name>
    <name type="common">Red clover</name>
    <dbReference type="NCBI Taxonomy" id="57577"/>
    <lineage>
        <taxon>Eukaryota</taxon>
        <taxon>Viridiplantae</taxon>
        <taxon>Streptophyta</taxon>
        <taxon>Embryophyta</taxon>
        <taxon>Tracheophyta</taxon>
        <taxon>Spermatophyta</taxon>
        <taxon>Magnoliopsida</taxon>
        <taxon>eudicotyledons</taxon>
        <taxon>Gunneridae</taxon>
        <taxon>Pentapetalae</taxon>
        <taxon>rosids</taxon>
        <taxon>fabids</taxon>
        <taxon>Fabales</taxon>
        <taxon>Fabaceae</taxon>
        <taxon>Papilionoideae</taxon>
        <taxon>50 kb inversion clade</taxon>
        <taxon>NPAAA clade</taxon>
        <taxon>Hologalegina</taxon>
        <taxon>IRL clade</taxon>
        <taxon>Trifolieae</taxon>
        <taxon>Trifolium</taxon>
    </lineage>
</organism>
<dbReference type="EMBL" id="ASHM01029003">
    <property type="protein sequence ID" value="PNX75411.1"/>
    <property type="molecule type" value="Genomic_DNA"/>
</dbReference>
<protein>
    <submittedName>
        <fullName evidence="1">Uncharacterized protein</fullName>
    </submittedName>
</protein>
<evidence type="ECO:0000313" key="2">
    <source>
        <dbReference type="Proteomes" id="UP000236291"/>
    </source>
</evidence>
<evidence type="ECO:0000313" key="1">
    <source>
        <dbReference type="EMBL" id="PNX75411.1"/>
    </source>
</evidence>